<dbReference type="PRINTS" id="PR00996">
    <property type="entry name" value="CHERMTFRASE"/>
</dbReference>
<dbReference type="Pfam" id="PF01739">
    <property type="entry name" value="CheR"/>
    <property type="match status" value="1"/>
</dbReference>
<feature type="domain" description="CheB-type methylesterase" evidence="4">
    <location>
        <begin position="19"/>
        <end position="204"/>
    </location>
</feature>
<dbReference type="EMBL" id="JARYZI010000007">
    <property type="protein sequence ID" value="MDH8678713.1"/>
    <property type="molecule type" value="Genomic_DNA"/>
</dbReference>
<dbReference type="Pfam" id="PF03705">
    <property type="entry name" value="CheR_N"/>
    <property type="match status" value="1"/>
</dbReference>
<dbReference type="InterPro" id="IPR022642">
    <property type="entry name" value="CheR_C"/>
</dbReference>
<dbReference type="SUPFAM" id="SSF52738">
    <property type="entry name" value="Methylesterase CheB, C-terminal domain"/>
    <property type="match status" value="1"/>
</dbReference>
<feature type="region of interest" description="Disordered" evidence="2">
    <location>
        <begin position="685"/>
        <end position="704"/>
    </location>
</feature>
<keyword evidence="1" id="KW-0378">Hydrolase</keyword>
<dbReference type="InterPro" id="IPR022641">
    <property type="entry name" value="CheR_N"/>
</dbReference>
<dbReference type="Pfam" id="PF13596">
    <property type="entry name" value="PAS_10"/>
    <property type="match status" value="1"/>
</dbReference>
<evidence type="ECO:0000313" key="7">
    <source>
        <dbReference type="Proteomes" id="UP001158045"/>
    </source>
</evidence>
<dbReference type="SUPFAM" id="SSF55785">
    <property type="entry name" value="PYP-like sensor domain (PAS domain)"/>
    <property type="match status" value="1"/>
</dbReference>
<dbReference type="SUPFAM" id="SSF53335">
    <property type="entry name" value="S-adenosyl-L-methionine-dependent methyltransferases"/>
    <property type="match status" value="1"/>
</dbReference>
<dbReference type="NCBIfam" id="TIGR00229">
    <property type="entry name" value="sensory_box"/>
    <property type="match status" value="1"/>
</dbReference>
<dbReference type="InterPro" id="IPR000780">
    <property type="entry name" value="CheR_MeTrfase"/>
</dbReference>
<dbReference type="PROSITE" id="PS50112">
    <property type="entry name" value="PAS"/>
    <property type="match status" value="1"/>
</dbReference>
<dbReference type="InterPro" id="IPR035909">
    <property type="entry name" value="CheB_C"/>
</dbReference>
<dbReference type="Pfam" id="PF13188">
    <property type="entry name" value="PAS_8"/>
    <property type="match status" value="1"/>
</dbReference>
<dbReference type="Proteomes" id="UP001158045">
    <property type="component" value="Unassembled WGS sequence"/>
</dbReference>
<dbReference type="CDD" id="cd16434">
    <property type="entry name" value="CheB-CheR_fusion"/>
    <property type="match status" value="1"/>
</dbReference>
<evidence type="ECO:0000259" key="5">
    <source>
        <dbReference type="PROSITE" id="PS50123"/>
    </source>
</evidence>
<dbReference type="InterPro" id="IPR050903">
    <property type="entry name" value="Bact_Chemotaxis_MeTrfase"/>
</dbReference>
<feature type="domain" description="PAS" evidence="3">
    <location>
        <begin position="868"/>
        <end position="914"/>
    </location>
</feature>
<feature type="active site" evidence="1">
    <location>
        <position position="25"/>
    </location>
</feature>
<proteinExistence type="predicted"/>
<keyword evidence="1" id="KW-0145">Chemotaxis</keyword>
<evidence type="ECO:0000259" key="4">
    <source>
        <dbReference type="PROSITE" id="PS50122"/>
    </source>
</evidence>
<dbReference type="Pfam" id="PF01339">
    <property type="entry name" value="CheB_methylest"/>
    <property type="match status" value="1"/>
</dbReference>
<dbReference type="InterPro" id="IPR000673">
    <property type="entry name" value="Sig_transdc_resp-reg_Me-estase"/>
</dbReference>
<feature type="active site" evidence="1">
    <location>
        <position position="54"/>
    </location>
</feature>
<gene>
    <name evidence="6" type="ORF">QE109_11170</name>
</gene>
<evidence type="ECO:0000313" key="6">
    <source>
        <dbReference type="EMBL" id="MDH8678713.1"/>
    </source>
</evidence>
<dbReference type="PROSITE" id="PS50123">
    <property type="entry name" value="CHER"/>
    <property type="match status" value="1"/>
</dbReference>
<dbReference type="RefSeq" id="WP_281094594.1">
    <property type="nucleotide sequence ID" value="NZ_JARYZI010000007.1"/>
</dbReference>
<dbReference type="CDD" id="cd00130">
    <property type="entry name" value="PAS"/>
    <property type="match status" value="1"/>
</dbReference>
<dbReference type="PANTHER" id="PTHR24422">
    <property type="entry name" value="CHEMOTAXIS PROTEIN METHYLTRANSFERASE"/>
    <property type="match status" value="1"/>
</dbReference>
<dbReference type="SMART" id="SM00091">
    <property type="entry name" value="PAS"/>
    <property type="match status" value="2"/>
</dbReference>
<protein>
    <submittedName>
        <fullName evidence="6">Chemotaxis protein CheB</fullName>
    </submittedName>
</protein>
<dbReference type="Gene3D" id="3.40.50.150">
    <property type="entry name" value="Vaccinia Virus protein VP39"/>
    <property type="match status" value="1"/>
</dbReference>
<feature type="active site" evidence="1">
    <location>
        <position position="146"/>
    </location>
</feature>
<reference evidence="6 7" key="1">
    <citation type="submission" date="2023-04" db="EMBL/GenBank/DDBJ databases">
        <title>Fusibacter bizertensis strain WBS, isolated from littoral bottom sediments of the Arctic seas - biochemical and genomic analysis.</title>
        <authorList>
            <person name="Brioukhanov A.L."/>
        </authorList>
    </citation>
    <scope>NUCLEOTIDE SEQUENCE [LARGE SCALE GENOMIC DNA]</scope>
    <source>
        <strain evidence="6 7">WBS</strain>
    </source>
</reference>
<name>A0ABT6NE63_9FIRM</name>
<organism evidence="6 7">
    <name type="scientific">Fusibacter bizertensis</name>
    <dbReference type="NCBI Taxonomy" id="1488331"/>
    <lineage>
        <taxon>Bacteria</taxon>
        <taxon>Bacillati</taxon>
        <taxon>Bacillota</taxon>
        <taxon>Clostridia</taxon>
        <taxon>Eubacteriales</taxon>
        <taxon>Eubacteriales Family XII. Incertae Sedis</taxon>
        <taxon>Fusibacter</taxon>
    </lineage>
</organism>
<dbReference type="InterPro" id="IPR029063">
    <property type="entry name" value="SAM-dependent_MTases_sf"/>
</dbReference>
<keyword evidence="7" id="KW-1185">Reference proteome</keyword>
<accession>A0ABT6NE63</accession>
<dbReference type="InterPro" id="IPR035965">
    <property type="entry name" value="PAS-like_dom_sf"/>
</dbReference>
<dbReference type="InterPro" id="IPR000014">
    <property type="entry name" value="PAS"/>
</dbReference>
<dbReference type="PROSITE" id="PS50122">
    <property type="entry name" value="CHEB"/>
    <property type="match status" value="1"/>
</dbReference>
<evidence type="ECO:0000259" key="3">
    <source>
        <dbReference type="PROSITE" id="PS50112"/>
    </source>
</evidence>
<dbReference type="Gene3D" id="3.40.50.180">
    <property type="entry name" value="Methylesterase CheB, C-terminal domain"/>
    <property type="match status" value="1"/>
</dbReference>
<evidence type="ECO:0000256" key="1">
    <source>
        <dbReference type="PROSITE-ProRule" id="PRU00050"/>
    </source>
</evidence>
<feature type="domain" description="CheR-type methyltransferase" evidence="5">
    <location>
        <begin position="229"/>
        <end position="465"/>
    </location>
</feature>
<comment type="caution">
    <text evidence="6">The sequence shown here is derived from an EMBL/GenBank/DDBJ whole genome shotgun (WGS) entry which is preliminary data.</text>
</comment>
<evidence type="ECO:0000256" key="2">
    <source>
        <dbReference type="SAM" id="MobiDB-lite"/>
    </source>
</evidence>
<sequence length="986" mass="111119">MEVPNEMTTVKGNNENFPIVGIGASAGGLAAFEAFFTGMPQDKDPNMAFILVQHLAPDHKSILTEIIKRFTKMQVFEVEDGMTVKPNCAYIIPPNRDMAFLNGSLQLFEQSTPRGQQMPIDLFFRSLASDLHERAICIILSGTGSDGTLGLRAIKAEGGMAIAQSPDTTEYDGMPMSAISTGLVDYQLPPIDMAKQLITYVAHAYRHPMHHEADLQPKEENFLKKVFILLRTQTGHDFSKYKPSTINRRIERRLAVHQIENIELYVKFLQQTPDEVDALFRDLLIGVTAFFRDKDAYKKLEEDVIPKILEGKATGSNIRVWCTGCSTGEEAYSIAILLYESMEKLKKNFNVQIFATDIDGHAISIARAGLYPHSIDQDLTPDRLSRFFTKEPGSNDFRINKTIRSMLIFSEQSVIKDPPFSKLDLISCRNLLIYLSSTLQKKVIPLFHYALNPKGVLFLGSSETIGDFDTLFDALDRKLKIYQRKTDYKGNQTAALNQILTQKEELDTASQPKTTKTTALVKTPLKDLTEQAILRESTMAGILINDHGDILYLHGRTGMYLEPSQGISGINNIIKMAREGLKRDLTLALHKIKVKKETVRITDINVKTNGHFTKVNMTMKHVAAGLIDADDKPNFIVLLEESKVQTTTEELKSDTGEPGADLYTNIEELKAELLIKEEYLQTANEELETSNEELKSSNEEMQSVNEELQSTNEELETSKEELQSINEELSTVNTELQTKVHDLLQVNNDMNNLLAGTNIATIFLDYQQNILRFTPKSNEIINLILSDVGRPIAHIVSNLIDYKQLSSDVKAVLDTLVPKKIQVQSSDGKWYEMLIQPYRTSENVIEGTVLTFIDITDTKTAKDLLAISEMNYRSLFENAKEGILVLDGDTGKIKNVNPFLIDLLGFSEKEMLEKEIWDIGFFKDIISSKETFSKLKDTAYIRYDDLPLETASGEKIEVEFISNAYDIGRNKIIQCFIRDIASRNKD</sequence>
<dbReference type="SUPFAM" id="SSF47757">
    <property type="entry name" value="Chemotaxis receptor methyltransferase CheR, N-terminal domain"/>
    <property type="match status" value="1"/>
</dbReference>
<dbReference type="PANTHER" id="PTHR24422:SF27">
    <property type="entry name" value="PROTEIN-GLUTAMATE O-METHYLTRANSFERASE"/>
    <property type="match status" value="1"/>
</dbReference>
<dbReference type="Gene3D" id="3.30.450.20">
    <property type="entry name" value="PAS domain"/>
    <property type="match status" value="2"/>
</dbReference>
<dbReference type="SMART" id="SM00138">
    <property type="entry name" value="MeTrc"/>
    <property type="match status" value="1"/>
</dbReference>